<dbReference type="Pfam" id="PF19733">
    <property type="entry name" value="DUF6223"/>
    <property type="match status" value="1"/>
</dbReference>
<keyword evidence="1" id="KW-1133">Transmembrane helix</keyword>
<organism evidence="3 4">
    <name type="scientific">Streptomyces spirodelae</name>
    <dbReference type="NCBI Taxonomy" id="2812904"/>
    <lineage>
        <taxon>Bacteria</taxon>
        <taxon>Bacillati</taxon>
        <taxon>Actinomycetota</taxon>
        <taxon>Actinomycetes</taxon>
        <taxon>Kitasatosporales</taxon>
        <taxon>Streptomycetaceae</taxon>
        <taxon>Streptomyces</taxon>
    </lineage>
</organism>
<dbReference type="Proteomes" id="UP001518976">
    <property type="component" value="Unassembled WGS sequence"/>
</dbReference>
<feature type="transmembrane region" description="Helical" evidence="1">
    <location>
        <begin position="77"/>
        <end position="102"/>
    </location>
</feature>
<sequence>MSVRRLLAVVATACSVCLGLAAPAAAHASVQPVAASVYSFSLGRVGATAGALLGLAGVVIAWRALARPDGRLGASKGPFGGVAAVVAGVVGMTLGGLVAGTADGGLGTGNGMGGAYVALLVGLLGTALGGVALIRSRRTA</sequence>
<evidence type="ECO:0000256" key="2">
    <source>
        <dbReference type="SAM" id="SignalP"/>
    </source>
</evidence>
<evidence type="ECO:0000256" key="1">
    <source>
        <dbReference type="SAM" id="Phobius"/>
    </source>
</evidence>
<evidence type="ECO:0008006" key="5">
    <source>
        <dbReference type="Google" id="ProtNLM"/>
    </source>
</evidence>
<protein>
    <recommendedName>
        <fullName evidence="5">Integral membrane protein</fullName>
    </recommendedName>
</protein>
<comment type="caution">
    <text evidence="3">The sequence shown here is derived from an EMBL/GenBank/DDBJ whole genome shotgun (WGS) entry which is preliminary data.</text>
</comment>
<accession>A0ABS3WQD4</accession>
<evidence type="ECO:0000313" key="3">
    <source>
        <dbReference type="EMBL" id="MBO8185106.1"/>
    </source>
</evidence>
<keyword evidence="4" id="KW-1185">Reference proteome</keyword>
<feature type="chain" id="PRO_5047408179" description="Integral membrane protein" evidence="2">
    <location>
        <begin position="29"/>
        <end position="140"/>
    </location>
</feature>
<keyword evidence="2" id="KW-0732">Signal</keyword>
<feature type="transmembrane region" description="Helical" evidence="1">
    <location>
        <begin position="45"/>
        <end position="65"/>
    </location>
</feature>
<gene>
    <name evidence="3" type="ORF">JW592_06420</name>
</gene>
<name>A0ABS3WQD4_9ACTN</name>
<proteinExistence type="predicted"/>
<dbReference type="RefSeq" id="WP_209263928.1">
    <property type="nucleotide sequence ID" value="NZ_JAFFZN010000004.1"/>
</dbReference>
<feature type="transmembrane region" description="Helical" evidence="1">
    <location>
        <begin position="114"/>
        <end position="134"/>
    </location>
</feature>
<keyword evidence="1" id="KW-0812">Transmembrane</keyword>
<dbReference type="EMBL" id="JAFFZN010000004">
    <property type="protein sequence ID" value="MBO8185106.1"/>
    <property type="molecule type" value="Genomic_DNA"/>
</dbReference>
<keyword evidence="1" id="KW-0472">Membrane</keyword>
<reference evidence="3 4" key="1">
    <citation type="submission" date="2021-02" db="EMBL/GenBank/DDBJ databases">
        <title>Streptomyces spirodelae sp. nov., isolated from duckweed.</title>
        <authorList>
            <person name="Saimee Y."/>
            <person name="Duangmal K."/>
        </authorList>
    </citation>
    <scope>NUCLEOTIDE SEQUENCE [LARGE SCALE GENOMIC DNA]</scope>
    <source>
        <strain evidence="3 4">DW4-2</strain>
    </source>
</reference>
<evidence type="ECO:0000313" key="4">
    <source>
        <dbReference type="Proteomes" id="UP001518976"/>
    </source>
</evidence>
<feature type="signal peptide" evidence="2">
    <location>
        <begin position="1"/>
        <end position="28"/>
    </location>
</feature>
<dbReference type="InterPro" id="IPR045770">
    <property type="entry name" value="DUF6223"/>
</dbReference>